<evidence type="ECO:0000256" key="2">
    <source>
        <dbReference type="ARBA" id="ARBA00022475"/>
    </source>
</evidence>
<dbReference type="Proteomes" id="UP000239685">
    <property type="component" value="Unassembled WGS sequence"/>
</dbReference>
<dbReference type="Gene3D" id="6.10.340.10">
    <property type="match status" value="1"/>
</dbReference>
<sequence length="261" mass="29714">MNLQYFGSEINGNMYSSGGRINYKDDNFDVRKRPWYQETIEKNRLVITEPYPDLTTGKMVITASQPVYKDSKLIGVMAIDLVSDDLSKQIFDIAKVEGGYLIIINKDGKILMHPNKELVGKQANSSVEIANNVKNKKFDEFGRVSYKSEDGIQKLAKCAELKYNNWQVCTARDTRFFEEKNNEILLESIIMAILSIIITTVIVLVLIKKMLSPIQTIGSGLKNFFDFLNHKNNNPKDIKLNSNDEFGVMAKMINENINLVK</sequence>
<dbReference type="EMBL" id="NIQP01000015">
    <property type="protein sequence ID" value="PPB70017.1"/>
    <property type="molecule type" value="Genomic_DNA"/>
</dbReference>
<dbReference type="InterPro" id="IPR029151">
    <property type="entry name" value="Sensor-like_sf"/>
</dbReference>
<evidence type="ECO:0000256" key="6">
    <source>
        <dbReference type="SAM" id="Phobius"/>
    </source>
</evidence>
<dbReference type="Gene3D" id="3.30.450.20">
    <property type="entry name" value="PAS domain"/>
    <property type="match status" value="1"/>
</dbReference>
<dbReference type="InterPro" id="IPR033479">
    <property type="entry name" value="dCache_1"/>
</dbReference>
<proteinExistence type="predicted"/>
<comment type="subcellular location">
    <subcellularLocation>
        <location evidence="1">Cell membrane</location>
        <topology evidence="1">Multi-pass membrane protein</topology>
    </subcellularLocation>
</comment>
<name>A0A855NBN9_CAMHY</name>
<dbReference type="CDD" id="cd18774">
    <property type="entry name" value="PDC2_HK_sensor"/>
    <property type="match status" value="1"/>
</dbReference>
<feature type="non-terminal residue" evidence="8">
    <location>
        <position position="261"/>
    </location>
</feature>
<feature type="domain" description="Cache" evidence="7">
    <location>
        <begin position="11"/>
        <end position="166"/>
    </location>
</feature>
<keyword evidence="3 6" id="KW-0812">Transmembrane</keyword>
<evidence type="ECO:0000259" key="7">
    <source>
        <dbReference type="Pfam" id="PF02743"/>
    </source>
</evidence>
<dbReference type="GO" id="GO:0005886">
    <property type="term" value="C:plasma membrane"/>
    <property type="evidence" value="ECO:0007669"/>
    <property type="project" value="UniProtKB-SubCell"/>
</dbReference>
<keyword evidence="5 6" id="KW-0472">Membrane</keyword>
<accession>A0A855NBN9</accession>
<keyword evidence="4 6" id="KW-1133">Transmembrane helix</keyword>
<dbReference type="SUPFAM" id="SSF103190">
    <property type="entry name" value="Sensory domain-like"/>
    <property type="match status" value="1"/>
</dbReference>
<keyword evidence="2" id="KW-1003">Cell membrane</keyword>
<evidence type="ECO:0000313" key="9">
    <source>
        <dbReference type="Proteomes" id="UP000239685"/>
    </source>
</evidence>
<evidence type="ECO:0000313" key="8">
    <source>
        <dbReference type="EMBL" id="PPB70017.1"/>
    </source>
</evidence>
<evidence type="ECO:0000256" key="5">
    <source>
        <dbReference type="ARBA" id="ARBA00023136"/>
    </source>
</evidence>
<reference evidence="8 9" key="1">
    <citation type="submission" date="2017-06" db="EMBL/GenBank/DDBJ databases">
        <title>Updating the genomic taxonomy and epidemiology of Campylobacter hyointestinalis; discovery in New Zealand farmed ruminants.</title>
        <authorList>
            <person name="Wilkinson D.A."/>
            <person name="Fayaz A."/>
            <person name="Biggs P.J."/>
            <person name="Midwinter A.C."/>
        </authorList>
    </citation>
    <scope>NUCLEOTIDE SEQUENCE [LARGE SCALE GENOMIC DNA]</scope>
    <source>
        <strain evidence="8 9">S1614a</strain>
    </source>
</reference>
<evidence type="ECO:0000256" key="4">
    <source>
        <dbReference type="ARBA" id="ARBA00022989"/>
    </source>
</evidence>
<gene>
    <name evidence="8" type="ORF">CDQ78_09300</name>
</gene>
<dbReference type="CDD" id="cd12913">
    <property type="entry name" value="PDC1_MCP_like"/>
    <property type="match status" value="1"/>
</dbReference>
<feature type="transmembrane region" description="Helical" evidence="6">
    <location>
        <begin position="184"/>
        <end position="207"/>
    </location>
</feature>
<evidence type="ECO:0000256" key="1">
    <source>
        <dbReference type="ARBA" id="ARBA00004651"/>
    </source>
</evidence>
<organism evidence="8 9">
    <name type="scientific">Campylobacter hyointestinalis subsp. hyointestinalis</name>
    <dbReference type="NCBI Taxonomy" id="91352"/>
    <lineage>
        <taxon>Bacteria</taxon>
        <taxon>Pseudomonadati</taxon>
        <taxon>Campylobacterota</taxon>
        <taxon>Epsilonproteobacteria</taxon>
        <taxon>Campylobacterales</taxon>
        <taxon>Campylobacteraceae</taxon>
        <taxon>Campylobacter</taxon>
    </lineage>
</organism>
<evidence type="ECO:0000256" key="3">
    <source>
        <dbReference type="ARBA" id="ARBA00022692"/>
    </source>
</evidence>
<protein>
    <submittedName>
        <fullName evidence="8">Chemotaxis protein</fullName>
    </submittedName>
</protein>
<dbReference type="Pfam" id="PF02743">
    <property type="entry name" value="dCache_1"/>
    <property type="match status" value="1"/>
</dbReference>
<comment type="caution">
    <text evidence="8">The sequence shown here is derived from an EMBL/GenBank/DDBJ whole genome shotgun (WGS) entry which is preliminary data.</text>
</comment>
<dbReference type="AlphaFoldDB" id="A0A855NBN9"/>